<dbReference type="OrthoDB" id="6690226at2759"/>
<dbReference type="InterPro" id="IPR012337">
    <property type="entry name" value="RNaseH-like_sf"/>
</dbReference>
<dbReference type="AlphaFoldDB" id="A0A9P0CZH2"/>
<proteinExistence type="predicted"/>
<keyword evidence="2" id="KW-1185">Reference proteome</keyword>
<gene>
    <name evidence="1" type="ORF">PSYICH_LOCUS8568</name>
</gene>
<organism evidence="1 2">
    <name type="scientific">Psylliodes chrysocephalus</name>
    <dbReference type="NCBI Taxonomy" id="3402493"/>
    <lineage>
        <taxon>Eukaryota</taxon>
        <taxon>Metazoa</taxon>
        <taxon>Ecdysozoa</taxon>
        <taxon>Arthropoda</taxon>
        <taxon>Hexapoda</taxon>
        <taxon>Insecta</taxon>
        <taxon>Pterygota</taxon>
        <taxon>Neoptera</taxon>
        <taxon>Endopterygota</taxon>
        <taxon>Coleoptera</taxon>
        <taxon>Polyphaga</taxon>
        <taxon>Cucujiformia</taxon>
        <taxon>Chrysomeloidea</taxon>
        <taxon>Chrysomelidae</taxon>
        <taxon>Galerucinae</taxon>
        <taxon>Alticini</taxon>
        <taxon>Psylliodes</taxon>
    </lineage>
</organism>
<protein>
    <submittedName>
        <fullName evidence="1">Uncharacterized protein</fullName>
    </submittedName>
</protein>
<reference evidence="1" key="1">
    <citation type="submission" date="2022-01" db="EMBL/GenBank/DDBJ databases">
        <authorList>
            <person name="King R."/>
        </authorList>
    </citation>
    <scope>NUCLEOTIDE SEQUENCE</scope>
</reference>
<evidence type="ECO:0000313" key="1">
    <source>
        <dbReference type="EMBL" id="CAH1108610.1"/>
    </source>
</evidence>
<dbReference type="EMBL" id="OV651815">
    <property type="protein sequence ID" value="CAH1108610.1"/>
    <property type="molecule type" value="Genomic_DNA"/>
</dbReference>
<dbReference type="SUPFAM" id="SSF53098">
    <property type="entry name" value="Ribonuclease H-like"/>
    <property type="match status" value="1"/>
</dbReference>
<sequence length="102" mass="11825">MVITQWIINPFGDVEETDVILQEELIGINNNEEFKVQFRNGYYPYLLQKDIPVTYPALWNIARKFLTAFPSSHLVEKGLGAFANLLKKKRNKLNITNRGDLK</sequence>
<accession>A0A9P0CZH2</accession>
<dbReference type="Proteomes" id="UP001153636">
    <property type="component" value="Chromosome 3"/>
</dbReference>
<name>A0A9P0CZH2_9CUCU</name>
<evidence type="ECO:0000313" key="2">
    <source>
        <dbReference type="Proteomes" id="UP001153636"/>
    </source>
</evidence>